<feature type="transmembrane region" description="Helical" evidence="10">
    <location>
        <begin position="200"/>
        <end position="221"/>
    </location>
</feature>
<keyword evidence="3 10" id="KW-0285">Flavoprotein</keyword>
<evidence type="ECO:0000256" key="9">
    <source>
        <dbReference type="ARBA" id="ARBA00023136"/>
    </source>
</evidence>
<comment type="function">
    <text evidence="10">Part of a membrane-bound complex that couples electron transfer with translocation of ions across the membrane.</text>
</comment>
<comment type="caution">
    <text evidence="11">The sequence shown here is derived from an EMBL/GenBank/DDBJ whole genome shotgun (WGS) entry which is preliminary data.</text>
</comment>
<comment type="subunit">
    <text evidence="10">The complex is composed of six subunits: RnfA, RnfB, RnfC, RnfD, RnfE and RnfG.</text>
</comment>
<sequence length="344" mass="37728">MAQAIDPNEIKDKLRTGPSPHIRKARTYYGVMTEVLIALIPPAVAATFFFGWWVIGMLAIGIGTAVASEYIYQKLTYKPIKIHDRSAMVTGALVALSLPVTAPIWMIVFGSVFAIVIVKQMNGGIGKNYFNPAVAARVVTKALFTPWLANWVLPGGFLGSGYRGVDAISSATPLESIGHRAQTVSEQVPELFDLFMGFNLGGNIGETSKIAILIGMLYLIFRGIIHPKIPILYILTTVLVMGFWSSFNFEFMMAHALTGTLFFGATYMATDYSSGSLTPQGKTVFAIGCGLLTAFFRITFDYPGGVGFAILIMNALSPFIDSKLMPRIYGHERRPQVKFNRQKR</sequence>
<accession>A0ABN0XEE1</accession>
<keyword evidence="6 10" id="KW-1278">Translocase</keyword>
<feature type="modified residue" description="FMN phosphoryl threonine" evidence="10">
    <location>
        <position position="172"/>
    </location>
</feature>
<protein>
    <recommendedName>
        <fullName evidence="10">Ion-translocating oxidoreductase complex subunit D</fullName>
        <ecNumber evidence="10">7.-.-.-</ecNumber>
    </recommendedName>
    <alternativeName>
        <fullName evidence="10">Rnf electron transport complex subunit D</fullName>
    </alternativeName>
</protein>
<dbReference type="PANTHER" id="PTHR30578">
    <property type="entry name" value="ELECTRON TRANSPORT COMPLEX PROTEIN RNFD"/>
    <property type="match status" value="1"/>
</dbReference>
<keyword evidence="12" id="KW-1185">Reference proteome</keyword>
<dbReference type="Proteomes" id="UP001501166">
    <property type="component" value="Unassembled WGS sequence"/>
</dbReference>
<dbReference type="NCBIfam" id="TIGR01946">
    <property type="entry name" value="rnfD"/>
    <property type="match status" value="1"/>
</dbReference>
<dbReference type="RefSeq" id="WP_343754838.1">
    <property type="nucleotide sequence ID" value="NZ_BAAACW010000076.1"/>
</dbReference>
<reference evidence="11 12" key="1">
    <citation type="journal article" date="2019" name="Int. J. Syst. Evol. Microbiol.">
        <title>The Global Catalogue of Microorganisms (GCM) 10K type strain sequencing project: providing services to taxonomists for standard genome sequencing and annotation.</title>
        <authorList>
            <consortium name="The Broad Institute Genomics Platform"/>
            <consortium name="The Broad Institute Genome Sequencing Center for Infectious Disease"/>
            <person name="Wu L."/>
            <person name="Ma J."/>
        </authorList>
    </citation>
    <scope>NUCLEOTIDE SEQUENCE [LARGE SCALE GENOMIC DNA]</scope>
    <source>
        <strain evidence="11 12">JCM 12662</strain>
    </source>
</reference>
<evidence type="ECO:0000313" key="12">
    <source>
        <dbReference type="Proteomes" id="UP001501166"/>
    </source>
</evidence>
<dbReference type="Pfam" id="PF03116">
    <property type="entry name" value="NQR2_RnfD_RnfE"/>
    <property type="match status" value="1"/>
</dbReference>
<keyword evidence="10" id="KW-1003">Cell membrane</keyword>
<comment type="subcellular location">
    <subcellularLocation>
        <location evidence="10">Cell membrane</location>
        <topology evidence="10">Multi-pass membrane protein</topology>
    </subcellularLocation>
</comment>
<keyword evidence="1 10" id="KW-0813">Transport</keyword>
<dbReference type="EMBL" id="BAAACW010000076">
    <property type="protein sequence ID" value="GAA0361533.1"/>
    <property type="molecule type" value="Genomic_DNA"/>
</dbReference>
<evidence type="ECO:0000256" key="4">
    <source>
        <dbReference type="ARBA" id="ARBA00022643"/>
    </source>
</evidence>
<comment type="similarity">
    <text evidence="10">Belongs to the NqrB/RnfD family.</text>
</comment>
<evidence type="ECO:0000256" key="3">
    <source>
        <dbReference type="ARBA" id="ARBA00022630"/>
    </source>
</evidence>
<keyword evidence="4 10" id="KW-0288">FMN</keyword>
<dbReference type="PANTHER" id="PTHR30578:SF0">
    <property type="entry name" value="ION-TRANSLOCATING OXIDOREDUCTASE COMPLEX SUBUNIT D"/>
    <property type="match status" value="1"/>
</dbReference>
<keyword evidence="5 10" id="KW-0812">Transmembrane</keyword>
<evidence type="ECO:0000256" key="6">
    <source>
        <dbReference type="ARBA" id="ARBA00022967"/>
    </source>
</evidence>
<gene>
    <name evidence="10" type="primary">rnfD</name>
    <name evidence="11" type="ORF">GCM10008932_12680</name>
</gene>
<evidence type="ECO:0000313" key="11">
    <source>
        <dbReference type="EMBL" id="GAA0361533.1"/>
    </source>
</evidence>
<dbReference type="HAMAP" id="MF_00462">
    <property type="entry name" value="RsxD_RnfD"/>
    <property type="match status" value="1"/>
</dbReference>
<evidence type="ECO:0000256" key="1">
    <source>
        <dbReference type="ARBA" id="ARBA00022448"/>
    </source>
</evidence>
<dbReference type="InterPro" id="IPR011303">
    <property type="entry name" value="RnfD_bac"/>
</dbReference>
<comment type="cofactor">
    <cofactor evidence="10">
        <name>FMN</name>
        <dbReference type="ChEBI" id="CHEBI:58210"/>
    </cofactor>
</comment>
<evidence type="ECO:0000256" key="2">
    <source>
        <dbReference type="ARBA" id="ARBA00022553"/>
    </source>
</evidence>
<keyword evidence="9 10" id="KW-0472">Membrane</keyword>
<feature type="transmembrane region" description="Helical" evidence="10">
    <location>
        <begin position="306"/>
        <end position="324"/>
    </location>
</feature>
<feature type="transmembrane region" description="Helical" evidence="10">
    <location>
        <begin position="93"/>
        <end position="118"/>
    </location>
</feature>
<keyword evidence="7 10" id="KW-0249">Electron transport</keyword>
<feature type="transmembrane region" description="Helical" evidence="10">
    <location>
        <begin position="230"/>
        <end position="247"/>
    </location>
</feature>
<organism evidence="11 12">
    <name type="scientific">Alkalibacterium iburiense</name>
    <dbReference type="NCBI Taxonomy" id="290589"/>
    <lineage>
        <taxon>Bacteria</taxon>
        <taxon>Bacillati</taxon>
        <taxon>Bacillota</taxon>
        <taxon>Bacilli</taxon>
        <taxon>Lactobacillales</taxon>
        <taxon>Carnobacteriaceae</taxon>
        <taxon>Alkalibacterium</taxon>
    </lineage>
</organism>
<evidence type="ECO:0000256" key="5">
    <source>
        <dbReference type="ARBA" id="ARBA00022692"/>
    </source>
</evidence>
<evidence type="ECO:0000256" key="7">
    <source>
        <dbReference type="ARBA" id="ARBA00022982"/>
    </source>
</evidence>
<comment type="caution">
    <text evidence="10">Lacks conserved residue(s) required for the propagation of feature annotation.</text>
</comment>
<name>A0ABN0XEE1_9LACT</name>
<proteinExistence type="inferred from homology"/>
<evidence type="ECO:0000256" key="10">
    <source>
        <dbReference type="HAMAP-Rule" id="MF_00462"/>
    </source>
</evidence>
<feature type="transmembrane region" description="Helical" evidence="10">
    <location>
        <begin position="27"/>
        <end position="44"/>
    </location>
</feature>
<keyword evidence="2 10" id="KW-0597">Phosphoprotein</keyword>
<dbReference type="InterPro" id="IPR004338">
    <property type="entry name" value="NqrB/RnfD"/>
</dbReference>
<keyword evidence="8 10" id="KW-1133">Transmembrane helix</keyword>
<evidence type="ECO:0000256" key="8">
    <source>
        <dbReference type="ARBA" id="ARBA00022989"/>
    </source>
</evidence>
<feature type="transmembrane region" description="Helical" evidence="10">
    <location>
        <begin position="50"/>
        <end position="72"/>
    </location>
</feature>
<dbReference type="EC" id="7.-.-.-" evidence="10"/>